<comment type="caution">
    <text evidence="1">The sequence shown here is derived from an EMBL/GenBank/DDBJ whole genome shotgun (WGS) entry which is preliminary data.</text>
</comment>
<evidence type="ECO:0000313" key="2">
    <source>
        <dbReference type="Proteomes" id="UP001429580"/>
    </source>
</evidence>
<dbReference type="EMBL" id="JAASQI010000004">
    <property type="protein sequence ID" value="NIJ58292.1"/>
    <property type="molecule type" value="Genomic_DNA"/>
</dbReference>
<dbReference type="RefSeq" id="WP_166952180.1">
    <property type="nucleotide sequence ID" value="NZ_JAASQI010000004.1"/>
</dbReference>
<keyword evidence="2" id="KW-1185">Reference proteome</keyword>
<proteinExistence type="predicted"/>
<dbReference type="InterPro" id="IPR021333">
    <property type="entry name" value="DUF2946"/>
</dbReference>
<evidence type="ECO:0000313" key="1">
    <source>
        <dbReference type="EMBL" id="NIJ58292.1"/>
    </source>
</evidence>
<name>A0ABX0UZA6_9HYPH</name>
<sequence>MKRRERGSWVALVAAYLVVFQSLLSAYATGVLAAPAGPDAFDPVICTAHGAVQAAADDDGSPDVHKAANCCQWGCGLLAAALPPREGAAGAIIRERPGAAAFFRSHIRIPASGREGSPGNPRAPPAAA</sequence>
<evidence type="ECO:0008006" key="3">
    <source>
        <dbReference type="Google" id="ProtNLM"/>
    </source>
</evidence>
<reference evidence="1 2" key="1">
    <citation type="submission" date="2020-03" db="EMBL/GenBank/DDBJ databases">
        <title>Genomic Encyclopedia of Type Strains, Phase IV (KMG-IV): sequencing the most valuable type-strain genomes for metagenomic binning, comparative biology and taxonomic classification.</title>
        <authorList>
            <person name="Goeker M."/>
        </authorList>
    </citation>
    <scope>NUCLEOTIDE SEQUENCE [LARGE SCALE GENOMIC DNA]</scope>
    <source>
        <strain evidence="1 2">DSM 103870</strain>
    </source>
</reference>
<dbReference type="Pfam" id="PF11162">
    <property type="entry name" value="DUF2946"/>
    <property type="match status" value="1"/>
</dbReference>
<dbReference type="Proteomes" id="UP001429580">
    <property type="component" value="Unassembled WGS sequence"/>
</dbReference>
<protein>
    <recommendedName>
        <fullName evidence="3">DUF2946 domain-containing protein</fullName>
    </recommendedName>
</protein>
<accession>A0ABX0UZA6</accession>
<gene>
    <name evidence="1" type="ORF">FHS82_002134</name>
</gene>
<organism evidence="1 2">
    <name type="scientific">Pseudochelatococcus lubricantis</name>
    <dbReference type="NCBI Taxonomy" id="1538102"/>
    <lineage>
        <taxon>Bacteria</taxon>
        <taxon>Pseudomonadati</taxon>
        <taxon>Pseudomonadota</taxon>
        <taxon>Alphaproteobacteria</taxon>
        <taxon>Hyphomicrobiales</taxon>
        <taxon>Chelatococcaceae</taxon>
        <taxon>Pseudochelatococcus</taxon>
    </lineage>
</organism>